<organism evidence="2">
    <name type="scientific">Physcomitrium patens</name>
    <name type="common">Spreading-leaved earth moss</name>
    <name type="synonym">Physcomitrella patens</name>
    <dbReference type="NCBI Taxonomy" id="3218"/>
    <lineage>
        <taxon>Eukaryota</taxon>
        <taxon>Viridiplantae</taxon>
        <taxon>Streptophyta</taxon>
        <taxon>Embryophyta</taxon>
        <taxon>Bryophyta</taxon>
        <taxon>Bryophytina</taxon>
        <taxon>Bryopsida</taxon>
        <taxon>Funariidae</taxon>
        <taxon>Funariales</taxon>
        <taxon>Funariaceae</taxon>
        <taxon>Physcomitrium</taxon>
    </lineage>
</organism>
<feature type="compositionally biased region" description="Basic and acidic residues" evidence="1">
    <location>
        <begin position="175"/>
        <end position="191"/>
    </location>
</feature>
<gene>
    <name evidence="3" type="primary">LOC112275514</name>
    <name evidence="2" type="ORF">PHYPA_027697</name>
</gene>
<evidence type="ECO:0000313" key="4">
    <source>
        <dbReference type="Proteomes" id="UP000006727"/>
    </source>
</evidence>
<dbReference type="PaxDb" id="3218-PP1S10_334V6.1"/>
<evidence type="ECO:0000256" key="1">
    <source>
        <dbReference type="SAM" id="MobiDB-lite"/>
    </source>
</evidence>
<dbReference type="KEGG" id="ppp:112275514"/>
<dbReference type="Gramene" id="Pp3c23_6680V3.3">
    <property type="protein sequence ID" value="PAC:32950037.CDS.1"/>
    <property type="gene ID" value="Pp3c23_6680"/>
</dbReference>
<dbReference type="Gramene" id="Pp3c23_6680V3.2">
    <property type="protein sequence ID" value="PAC:32950036.CDS.1"/>
    <property type="gene ID" value="Pp3c23_6680"/>
</dbReference>
<reference evidence="2 4" key="2">
    <citation type="journal article" date="2018" name="Plant J.">
        <title>The Physcomitrella patens chromosome-scale assembly reveals moss genome structure and evolution.</title>
        <authorList>
            <person name="Lang D."/>
            <person name="Ullrich K.K."/>
            <person name="Murat F."/>
            <person name="Fuchs J."/>
            <person name="Jenkins J."/>
            <person name="Haas F.B."/>
            <person name="Piednoel M."/>
            <person name="Gundlach H."/>
            <person name="Van Bel M."/>
            <person name="Meyberg R."/>
            <person name="Vives C."/>
            <person name="Morata J."/>
            <person name="Symeonidi A."/>
            <person name="Hiss M."/>
            <person name="Muchero W."/>
            <person name="Kamisugi Y."/>
            <person name="Saleh O."/>
            <person name="Blanc G."/>
            <person name="Decker E.L."/>
            <person name="van Gessel N."/>
            <person name="Grimwood J."/>
            <person name="Hayes R.D."/>
            <person name="Graham S.W."/>
            <person name="Gunter L.E."/>
            <person name="McDaniel S.F."/>
            <person name="Hoernstein S.N.W."/>
            <person name="Larsson A."/>
            <person name="Li F.W."/>
            <person name="Perroud P.F."/>
            <person name="Phillips J."/>
            <person name="Ranjan P."/>
            <person name="Rokshar D.S."/>
            <person name="Rothfels C.J."/>
            <person name="Schneider L."/>
            <person name="Shu S."/>
            <person name="Stevenson D.W."/>
            <person name="Thummler F."/>
            <person name="Tillich M."/>
            <person name="Villarreal Aguilar J.C."/>
            <person name="Widiez T."/>
            <person name="Wong G.K."/>
            <person name="Wymore A."/>
            <person name="Zhang Y."/>
            <person name="Zimmer A.D."/>
            <person name="Quatrano R.S."/>
            <person name="Mayer K.F.X."/>
            <person name="Goodstein D."/>
            <person name="Casacuberta J.M."/>
            <person name="Vandepoele K."/>
            <person name="Reski R."/>
            <person name="Cuming A.C."/>
            <person name="Tuskan G.A."/>
            <person name="Maumus F."/>
            <person name="Salse J."/>
            <person name="Schmutz J."/>
            <person name="Rensing S.A."/>
        </authorList>
    </citation>
    <scope>NUCLEOTIDE SEQUENCE [LARGE SCALE GENOMIC DNA]</scope>
    <source>
        <strain evidence="3 4">cv. Gransden 2004</strain>
    </source>
</reference>
<dbReference type="Proteomes" id="UP000006727">
    <property type="component" value="Chromosome 23"/>
</dbReference>
<feature type="compositionally biased region" description="Polar residues" evidence="1">
    <location>
        <begin position="197"/>
        <end position="212"/>
    </location>
</feature>
<dbReference type="EnsemblPlants" id="Pp3c23_6680V3.3">
    <property type="protein sequence ID" value="PAC:32950037.CDS.1"/>
    <property type="gene ID" value="Pp3c23_6680"/>
</dbReference>
<evidence type="ECO:0000313" key="2">
    <source>
        <dbReference type="EMBL" id="PNR29005.1"/>
    </source>
</evidence>
<dbReference type="AlphaFoldDB" id="A0A2K1IIA1"/>
<dbReference type="EMBL" id="ABEU02000023">
    <property type="protein sequence ID" value="PNR29005.1"/>
    <property type="molecule type" value="Genomic_DNA"/>
</dbReference>
<sequence length="710" mass="78224">MASCWSDSRLHKGVKSHLGVMDTDEVWKMKQREGMGRKPVRKSNKDDYSKAKGIASLTGRSYPVNLMSVVSRGASGNEEKAYESMQFQLDFKASLMGVHIYDEEGEFFSRQSSMSSLISEKIRSGMACISCGSEGQQGHLIDPRGNKRGVTIVATSIMSHAGVREQSGKPLGDNGSRRDVKGTASRPEKSKAASGTIYPSPQIGSDTNSSILNPKHLNTADARATGKRRPGDRTLGQLLGKSSFDGGVEAAQICSRYHQRTQSSADIAAKNDKCSPGSWVDSRASCPAALTFSERLFGYEFSRNLSKRLNLPTEQCAPSTQVGANEWQDSSHLGRCSISVHGMSDYDDTDEDDIIIEDDTIFQISNKLALPCSRERQHGEIATSEAKPRPSVERWSSNRKSYNLDLKQLPVKILSIDINGSRYHRSADPGCSSFRAKVDVSERDIPQSSLTCGGDVEPRRAKIAGDDPLTSDSRWLEFESEMNDFVLNSGRLKSDKTHEPDLEKPALEQVKDGLEKLKKDRTKMDEENFPFNTPVASSFLFGNGGTKPPQDAHKQFQATSLSTMPNPLVQETEFDTEDLDHSDAYHDPDDCDDDGGFISDTDSSLTTFSLGAEADSYGGLLDQPPQYALSRSFNCVRDVVDHNFGYLDIESLSGRFSVDVRRDKRLGKGDLTARQGIRLGMMKAQKPSSRRSLSPCLVCLSCWHQRPQDA</sequence>
<dbReference type="RefSeq" id="XP_024361696.1">
    <property type="nucleotide sequence ID" value="XM_024505928.2"/>
</dbReference>
<dbReference type="EnsemblPlants" id="Pp3c23_6680V3.1">
    <property type="protein sequence ID" value="PAC:32950035.CDS.1"/>
    <property type="gene ID" value="Pp3c23_6680"/>
</dbReference>
<feature type="region of interest" description="Disordered" evidence="1">
    <location>
        <begin position="161"/>
        <end position="214"/>
    </location>
</feature>
<keyword evidence="4" id="KW-1185">Reference proteome</keyword>
<dbReference type="Gramene" id="Pp3c23_6680V3.1">
    <property type="protein sequence ID" value="PAC:32950035.CDS.1"/>
    <property type="gene ID" value="Pp3c23_6680"/>
</dbReference>
<dbReference type="EnsemblPlants" id="Pp3c23_6680V3.2">
    <property type="protein sequence ID" value="PAC:32950036.CDS.1"/>
    <property type="gene ID" value="Pp3c23_6680"/>
</dbReference>
<reference evidence="2 4" key="1">
    <citation type="journal article" date="2008" name="Science">
        <title>The Physcomitrella genome reveals evolutionary insights into the conquest of land by plants.</title>
        <authorList>
            <person name="Rensing S."/>
            <person name="Lang D."/>
            <person name="Zimmer A."/>
            <person name="Terry A."/>
            <person name="Salamov A."/>
            <person name="Shapiro H."/>
            <person name="Nishiyama T."/>
            <person name="Perroud P.-F."/>
            <person name="Lindquist E."/>
            <person name="Kamisugi Y."/>
            <person name="Tanahashi T."/>
            <person name="Sakakibara K."/>
            <person name="Fujita T."/>
            <person name="Oishi K."/>
            <person name="Shin-I T."/>
            <person name="Kuroki Y."/>
            <person name="Toyoda A."/>
            <person name="Suzuki Y."/>
            <person name="Hashimoto A."/>
            <person name="Yamaguchi K."/>
            <person name="Sugano A."/>
            <person name="Kohara Y."/>
            <person name="Fujiyama A."/>
            <person name="Anterola A."/>
            <person name="Aoki S."/>
            <person name="Ashton N."/>
            <person name="Barbazuk W.B."/>
            <person name="Barker E."/>
            <person name="Bennetzen J."/>
            <person name="Bezanilla M."/>
            <person name="Blankenship R."/>
            <person name="Cho S.H."/>
            <person name="Dutcher S."/>
            <person name="Estelle M."/>
            <person name="Fawcett J.A."/>
            <person name="Gundlach H."/>
            <person name="Hanada K."/>
            <person name="Heyl A."/>
            <person name="Hicks K.A."/>
            <person name="Hugh J."/>
            <person name="Lohr M."/>
            <person name="Mayer K."/>
            <person name="Melkozernov A."/>
            <person name="Murata T."/>
            <person name="Nelson D."/>
            <person name="Pils B."/>
            <person name="Prigge M."/>
            <person name="Reiss B."/>
            <person name="Renner T."/>
            <person name="Rombauts S."/>
            <person name="Rushton P."/>
            <person name="Sanderfoot A."/>
            <person name="Schween G."/>
            <person name="Shiu S.-H."/>
            <person name="Stueber K."/>
            <person name="Theodoulou F.L."/>
            <person name="Tu H."/>
            <person name="Van de Peer Y."/>
            <person name="Verrier P.J."/>
            <person name="Waters E."/>
            <person name="Wood A."/>
            <person name="Yang L."/>
            <person name="Cove D."/>
            <person name="Cuming A."/>
            <person name="Hasebe M."/>
            <person name="Lucas S."/>
            <person name="Mishler D.B."/>
            <person name="Reski R."/>
            <person name="Grigoriev I."/>
            <person name="Quatrano R.S."/>
            <person name="Boore J.L."/>
        </authorList>
    </citation>
    <scope>NUCLEOTIDE SEQUENCE [LARGE SCALE GENOMIC DNA]</scope>
    <source>
        <strain evidence="3 4">cv. Gransden 2004</strain>
    </source>
</reference>
<proteinExistence type="predicted"/>
<name>A0A2K1IIA1_PHYPA</name>
<dbReference type="RefSeq" id="XP_024361695.1">
    <property type="nucleotide sequence ID" value="XM_024505927.2"/>
</dbReference>
<reference evidence="3" key="3">
    <citation type="submission" date="2020-12" db="UniProtKB">
        <authorList>
            <consortium name="EnsemblPlants"/>
        </authorList>
    </citation>
    <scope>IDENTIFICATION</scope>
</reference>
<protein>
    <submittedName>
        <fullName evidence="2 3">Uncharacterized protein</fullName>
    </submittedName>
</protein>
<dbReference type="GeneID" id="112275514"/>
<evidence type="ECO:0000313" key="3">
    <source>
        <dbReference type="EnsemblPlants" id="PAC:32950035.CDS.1"/>
    </source>
</evidence>
<accession>A0A2K1IIA1</accession>